<dbReference type="RefSeq" id="WP_100026155.1">
    <property type="nucleotide sequence ID" value="NZ_CP024704.1"/>
</dbReference>
<evidence type="ECO:0000256" key="1">
    <source>
        <dbReference type="SAM" id="Phobius"/>
    </source>
</evidence>
<feature type="transmembrane region" description="Helical" evidence="1">
    <location>
        <begin position="12"/>
        <end position="31"/>
    </location>
</feature>
<proteinExistence type="predicted"/>
<evidence type="ECO:0000313" key="2">
    <source>
        <dbReference type="EMBL" id="ATV69990.1"/>
    </source>
</evidence>
<reference evidence="2 3" key="1">
    <citation type="submission" date="2017-11" db="EMBL/GenBank/DDBJ databases">
        <title>Genome sequencing of Fusobacterium periodonticum KCOM 2555.</title>
        <authorList>
            <person name="Kook J.-K."/>
            <person name="Park S.-N."/>
            <person name="Lim Y.K."/>
        </authorList>
    </citation>
    <scope>NUCLEOTIDE SEQUENCE [LARGE SCALE GENOMIC DNA]</scope>
    <source>
        <strain evidence="2 3">KCOM 2555</strain>
    </source>
</reference>
<keyword evidence="1" id="KW-0472">Membrane</keyword>
<dbReference type="EMBL" id="CP024704">
    <property type="protein sequence ID" value="ATV69990.1"/>
    <property type="molecule type" value="Genomic_DNA"/>
</dbReference>
<keyword evidence="1" id="KW-1133">Transmembrane helix</keyword>
<feature type="transmembrane region" description="Helical" evidence="1">
    <location>
        <begin position="37"/>
        <end position="57"/>
    </location>
</feature>
<organism evidence="2 3">
    <name type="scientific">Fusobacterium pseudoperiodonticum</name>
    <dbReference type="NCBI Taxonomy" id="2663009"/>
    <lineage>
        <taxon>Bacteria</taxon>
        <taxon>Fusobacteriati</taxon>
        <taxon>Fusobacteriota</taxon>
        <taxon>Fusobacteriia</taxon>
        <taxon>Fusobacteriales</taxon>
        <taxon>Fusobacteriaceae</taxon>
        <taxon>Fusobacterium</taxon>
    </lineage>
</organism>
<name>A0A2D3PQQ0_9FUSO</name>
<keyword evidence="1" id="KW-0812">Transmembrane</keyword>
<dbReference type="Proteomes" id="UP000230781">
    <property type="component" value="Chromosome"/>
</dbReference>
<sequence length="151" mass="17804">MKFNKFCKILEPYLIAFFIVFITLALISIGVDLKENLGHLIFDSGIAFLTAFFTTYLSTLVNKYRGNSNIYLSKFTESFIRRENFILRNPDFSIEDKNFLELNDEVLLNYKVLSIYFLNKEQLKKLEAFTKDYRTKTSDELTKFLKEEVSI</sequence>
<evidence type="ECO:0000313" key="3">
    <source>
        <dbReference type="Proteomes" id="UP000230781"/>
    </source>
</evidence>
<accession>A0A2D3PQQ0</accession>
<gene>
    <name evidence="2" type="ORF">CTM98_04605</name>
</gene>
<dbReference type="AlphaFoldDB" id="A0A2D3PQQ0"/>
<protein>
    <submittedName>
        <fullName evidence="2">Uncharacterized protein</fullName>
    </submittedName>
</protein>